<dbReference type="PANTHER" id="PTHR40254:SF1">
    <property type="entry name" value="BLR0577 PROTEIN"/>
    <property type="match status" value="1"/>
</dbReference>
<comment type="caution">
    <text evidence="2">The sequence shown here is derived from an EMBL/GenBank/DDBJ whole genome shotgun (WGS) entry which is preliminary data.</text>
</comment>
<name>A0A7X5Y6H8_9SPHN</name>
<dbReference type="Gene3D" id="3.50.50.60">
    <property type="entry name" value="FAD/NAD(P)-binding domain"/>
    <property type="match status" value="1"/>
</dbReference>
<feature type="domain" description="FAD-dependent urate hydroxylase HpyO/Asp monooxygenase CreE-like FAD/NAD(P)-binding" evidence="1">
    <location>
        <begin position="5"/>
        <end position="125"/>
    </location>
</feature>
<dbReference type="InterPro" id="IPR038732">
    <property type="entry name" value="HpyO/CreE_NAD-binding"/>
</dbReference>
<evidence type="ECO:0000313" key="2">
    <source>
        <dbReference type="EMBL" id="NJC06089.1"/>
    </source>
</evidence>
<evidence type="ECO:0000313" key="3">
    <source>
        <dbReference type="Proteomes" id="UP000558192"/>
    </source>
</evidence>
<dbReference type="AlphaFoldDB" id="A0A7X5Y6H8"/>
<dbReference type="Proteomes" id="UP000558192">
    <property type="component" value="Unassembled WGS sequence"/>
</dbReference>
<proteinExistence type="predicted"/>
<organism evidence="2 3">
    <name type="scientific">Sphingomonas kaistensis</name>
    <dbReference type="NCBI Taxonomy" id="298708"/>
    <lineage>
        <taxon>Bacteria</taxon>
        <taxon>Pseudomonadati</taxon>
        <taxon>Pseudomonadota</taxon>
        <taxon>Alphaproteobacteria</taxon>
        <taxon>Sphingomonadales</taxon>
        <taxon>Sphingomonadaceae</taxon>
        <taxon>Sphingomonas</taxon>
    </lineage>
</organism>
<dbReference type="SUPFAM" id="SSF51905">
    <property type="entry name" value="FAD/NAD(P)-binding domain"/>
    <property type="match status" value="1"/>
</dbReference>
<dbReference type="PANTHER" id="PTHR40254">
    <property type="entry name" value="BLR0577 PROTEIN"/>
    <property type="match status" value="1"/>
</dbReference>
<dbReference type="InterPro" id="IPR052189">
    <property type="entry name" value="L-asp_N-monooxygenase_NS-form"/>
</dbReference>
<protein>
    <submittedName>
        <fullName evidence="2">Putative NAD(P)/FAD-binding protein YdhS</fullName>
    </submittedName>
</protein>
<dbReference type="InterPro" id="IPR036188">
    <property type="entry name" value="FAD/NAD-bd_sf"/>
</dbReference>
<dbReference type="EMBL" id="JAATJC010000001">
    <property type="protein sequence ID" value="NJC06089.1"/>
    <property type="molecule type" value="Genomic_DNA"/>
</dbReference>
<accession>A0A7X5Y6H8</accession>
<keyword evidence="3" id="KW-1185">Reference proteome</keyword>
<dbReference type="Pfam" id="PF13454">
    <property type="entry name" value="NAD_binding_9"/>
    <property type="match status" value="1"/>
</dbReference>
<evidence type="ECO:0000259" key="1">
    <source>
        <dbReference type="Pfam" id="PF13454"/>
    </source>
</evidence>
<sequence length="419" mass="45408">MTAAHLAAGNVPVVLVDGSGRLGRGVAYSTTEPVHLLNVASAKMSAWPDQPDHFARWCGDEEGATFVERRAFGRYLGEQLAAAPGVDAVKAMALDARRQDDGWDVTLSDGRRIAASALVLAQGNQPPTPFPGSAALPPELFFNNPWSDAAHAGVERVAAEGSDVLILGTGLTMVDTVLSLVAAGHQGRITALSRRGLIPRAHVHPPAAPAPVELNEVPQGNVLALWRWLRARSAAVGFRAVIDALRPHSHALWQQLPAEEQRRFMRHARPWWDVHRHRIAPQVAEQLRELVAAGRLEIVAGRVGLMEAVDGRLKVAISRRDGRKVVREVGAAFNCTGPLGDLRRTADPLLRSLLDQGAIRTDTFAMGLDVDDRSRAGERLWALGPLTKGRYWEIVAVPDIRHQAQAVAADIQKDQPSHV</sequence>
<gene>
    <name evidence="2" type="ORF">GGQ97_001882</name>
</gene>
<reference evidence="2 3" key="1">
    <citation type="submission" date="2020-03" db="EMBL/GenBank/DDBJ databases">
        <title>Genomic Encyclopedia of Type Strains, Phase IV (KMG-IV): sequencing the most valuable type-strain genomes for metagenomic binning, comparative biology and taxonomic classification.</title>
        <authorList>
            <person name="Goeker M."/>
        </authorList>
    </citation>
    <scope>NUCLEOTIDE SEQUENCE [LARGE SCALE GENOMIC DNA]</scope>
    <source>
        <strain evidence="2 3">DSM 16846</strain>
    </source>
</reference>